<feature type="chain" id="PRO_5042157046" evidence="1">
    <location>
        <begin position="23"/>
        <end position="119"/>
    </location>
</feature>
<evidence type="ECO:0000313" key="3">
    <source>
        <dbReference type="Proteomes" id="UP001184861"/>
    </source>
</evidence>
<dbReference type="SUPFAM" id="SSF48403">
    <property type="entry name" value="Ankyrin repeat"/>
    <property type="match status" value="1"/>
</dbReference>
<name>A0AAE3YBM7_9FLAO</name>
<sequence length="119" mass="13007">MKKIISTLFLFGISLSAGMLSAQQLSQAKMRAINSDNIAAFKKQFAPGDYNKCFTIGQEAYSPLGFSSLYGSKTLVKFLLDNKANINKKCKDKTPLELAEIGKSEDTAKLLIEHGAVKN</sequence>
<protein>
    <submittedName>
        <fullName evidence="2">Ankyrin repeat protein</fullName>
    </submittedName>
</protein>
<keyword evidence="1" id="KW-0732">Signal</keyword>
<dbReference type="Proteomes" id="UP001184861">
    <property type="component" value="Unassembled WGS sequence"/>
</dbReference>
<dbReference type="AlphaFoldDB" id="A0AAE3YBM7"/>
<dbReference type="InterPro" id="IPR002110">
    <property type="entry name" value="Ankyrin_rpt"/>
</dbReference>
<dbReference type="InterPro" id="IPR036770">
    <property type="entry name" value="Ankyrin_rpt-contain_sf"/>
</dbReference>
<dbReference type="Pfam" id="PF12796">
    <property type="entry name" value="Ank_2"/>
    <property type="match status" value="1"/>
</dbReference>
<comment type="caution">
    <text evidence="2">The sequence shown here is derived from an EMBL/GenBank/DDBJ whole genome shotgun (WGS) entry which is preliminary data.</text>
</comment>
<evidence type="ECO:0000256" key="1">
    <source>
        <dbReference type="SAM" id="SignalP"/>
    </source>
</evidence>
<feature type="signal peptide" evidence="1">
    <location>
        <begin position="1"/>
        <end position="22"/>
    </location>
</feature>
<proteinExistence type="predicted"/>
<evidence type="ECO:0000313" key="2">
    <source>
        <dbReference type="EMBL" id="MDR6527171.1"/>
    </source>
</evidence>
<accession>A0AAE3YBM7</accession>
<dbReference type="RefSeq" id="WP_047488895.1">
    <property type="nucleotide sequence ID" value="NZ_JAVDQY010000003.1"/>
</dbReference>
<reference evidence="2" key="1">
    <citation type="submission" date="2023-07" db="EMBL/GenBank/DDBJ databases">
        <title>Sorghum-associated microbial communities from plants grown in Nebraska, USA.</title>
        <authorList>
            <person name="Schachtman D."/>
        </authorList>
    </citation>
    <scope>NUCLEOTIDE SEQUENCE</scope>
    <source>
        <strain evidence="2">DS2360</strain>
    </source>
</reference>
<dbReference type="EMBL" id="JAVDQY010000003">
    <property type="protein sequence ID" value="MDR6527171.1"/>
    <property type="molecule type" value="Genomic_DNA"/>
</dbReference>
<gene>
    <name evidence="2" type="ORF">J2787_002563</name>
</gene>
<organism evidence="2 3">
    <name type="scientific">Chryseobacterium rhizosphaerae</name>
    <dbReference type="NCBI Taxonomy" id="395937"/>
    <lineage>
        <taxon>Bacteria</taxon>
        <taxon>Pseudomonadati</taxon>
        <taxon>Bacteroidota</taxon>
        <taxon>Flavobacteriia</taxon>
        <taxon>Flavobacteriales</taxon>
        <taxon>Weeksellaceae</taxon>
        <taxon>Chryseobacterium group</taxon>
        <taxon>Chryseobacterium</taxon>
    </lineage>
</organism>
<dbReference type="Gene3D" id="1.25.40.20">
    <property type="entry name" value="Ankyrin repeat-containing domain"/>
    <property type="match status" value="1"/>
</dbReference>